<feature type="active site" description="Nucleophile" evidence="7">
    <location>
        <position position="99"/>
    </location>
</feature>
<evidence type="ECO:0000256" key="4">
    <source>
        <dbReference type="ARBA" id="ARBA00022801"/>
    </source>
</evidence>
<evidence type="ECO:0000256" key="8">
    <source>
        <dbReference type="RuleBase" id="RU003567"/>
    </source>
</evidence>
<dbReference type="GO" id="GO:0051117">
    <property type="term" value="F:ATPase binding"/>
    <property type="evidence" value="ECO:0007669"/>
    <property type="project" value="TreeGrafter"/>
</dbReference>
<dbReference type="PANTHER" id="PTHR10381:SF70">
    <property type="entry name" value="ATP-DEPENDENT CLP PROTEASE PROTEOLYTIC SUBUNIT"/>
    <property type="match status" value="1"/>
</dbReference>
<dbReference type="GO" id="GO:0005737">
    <property type="term" value="C:cytoplasm"/>
    <property type="evidence" value="ECO:0007669"/>
    <property type="project" value="UniProtKB-SubCell"/>
</dbReference>
<keyword evidence="2 7" id="KW-0963">Cytoplasm</keyword>
<evidence type="ECO:0000256" key="1">
    <source>
        <dbReference type="ARBA" id="ARBA00007039"/>
    </source>
</evidence>
<dbReference type="FunFam" id="3.90.226.10:FF:000001">
    <property type="entry name" value="ATP-dependent Clp protease proteolytic subunit"/>
    <property type="match status" value="1"/>
</dbReference>
<comment type="subunit">
    <text evidence="7">Fourteen ClpP subunits assemble into 2 heptameric rings which stack back to back to give a disk-like structure with a central cavity, resembling the structure of eukaryotic proteasomes.</text>
</comment>
<dbReference type="GO" id="GO:0006515">
    <property type="term" value="P:protein quality control for misfolded or incompletely synthesized proteins"/>
    <property type="evidence" value="ECO:0007669"/>
    <property type="project" value="TreeGrafter"/>
</dbReference>
<dbReference type="NCBIfam" id="NF001368">
    <property type="entry name" value="PRK00277.1"/>
    <property type="match status" value="1"/>
</dbReference>
<dbReference type="HAMAP" id="MF_00444">
    <property type="entry name" value="ClpP"/>
    <property type="match status" value="1"/>
</dbReference>
<keyword evidence="3 7" id="KW-0645">Protease</keyword>
<dbReference type="InterPro" id="IPR023562">
    <property type="entry name" value="ClpP/TepA"/>
</dbReference>
<dbReference type="GO" id="GO:0009368">
    <property type="term" value="C:endopeptidase Clp complex"/>
    <property type="evidence" value="ECO:0007669"/>
    <property type="project" value="TreeGrafter"/>
</dbReference>
<evidence type="ECO:0000256" key="2">
    <source>
        <dbReference type="ARBA" id="ARBA00022490"/>
    </source>
</evidence>
<comment type="similarity">
    <text evidence="1 7 8">Belongs to the peptidase S14 family.</text>
</comment>
<evidence type="ECO:0000256" key="3">
    <source>
        <dbReference type="ARBA" id="ARBA00022670"/>
    </source>
</evidence>
<dbReference type="KEGG" id="parq:DSM112329_03291"/>
<sequence length="194" mass="21121">MSPLVPMVVEQTSRGERAFDIYSRLLSERIIFLGTPIDDQIANLVVAQLLHLESEDPDKDISIYINSPGGSVYAGLAIYDTMNFIKPDVSTICVGIAMSMGALLLSGGAKGKRMALPNAKVMIHQVSSGFQGQATDIEIHAREVIELRAKLDEILAKHTGKDVADVKGNTERDYFMSAAEAAEYGIIDRVISEH</sequence>
<dbReference type="GO" id="GO:0004252">
    <property type="term" value="F:serine-type endopeptidase activity"/>
    <property type="evidence" value="ECO:0007669"/>
    <property type="project" value="UniProtKB-UniRule"/>
</dbReference>
<comment type="function">
    <text evidence="7">Cleaves peptides in various proteins in a process that requires ATP hydrolysis. Has a chymotrypsin-like activity. Plays a major role in the degradation of misfolded proteins.</text>
</comment>
<dbReference type="EC" id="3.4.21.92" evidence="7"/>
<dbReference type="PANTHER" id="PTHR10381">
    <property type="entry name" value="ATP-DEPENDENT CLP PROTEASE PROTEOLYTIC SUBUNIT"/>
    <property type="match status" value="1"/>
</dbReference>
<name>A0AAU7AXQ6_9ACTN</name>
<evidence type="ECO:0000256" key="5">
    <source>
        <dbReference type="ARBA" id="ARBA00022825"/>
    </source>
</evidence>
<dbReference type="InterPro" id="IPR029045">
    <property type="entry name" value="ClpP/crotonase-like_dom_sf"/>
</dbReference>
<dbReference type="PRINTS" id="PR00127">
    <property type="entry name" value="CLPPROTEASEP"/>
</dbReference>
<keyword evidence="4 7" id="KW-0378">Hydrolase</keyword>
<dbReference type="SUPFAM" id="SSF52096">
    <property type="entry name" value="ClpP/crotonase"/>
    <property type="match status" value="1"/>
</dbReference>
<comment type="catalytic activity">
    <reaction evidence="6 7">
        <text>Hydrolysis of proteins to small peptides in the presence of ATP and magnesium. alpha-casein is the usual test substrate. In the absence of ATP, only oligopeptides shorter than five residues are hydrolyzed (such as succinyl-Leu-Tyr-|-NHMec, and Leu-Tyr-Leu-|-Tyr-Trp, in which cleavage of the -Tyr-|-Leu- and -Tyr-|-Trp bonds also occurs).</text>
        <dbReference type="EC" id="3.4.21.92"/>
    </reaction>
</comment>
<evidence type="ECO:0000256" key="6">
    <source>
        <dbReference type="ARBA" id="ARBA00034021"/>
    </source>
</evidence>
<evidence type="ECO:0000256" key="7">
    <source>
        <dbReference type="HAMAP-Rule" id="MF_00444"/>
    </source>
</evidence>
<reference evidence="9" key="1">
    <citation type="submission" date="2022-12" db="EMBL/GenBank/DDBJ databases">
        <title>Paraconexibacter alkalitolerans sp. nov. and Baekduia alba sp. nov., isolated from soil and emended description of the genera Paraconexibacter (Chun et al., 2020) and Baekduia (An et al., 2020).</title>
        <authorList>
            <person name="Vieira S."/>
            <person name="Huber K.J."/>
            <person name="Geppert A."/>
            <person name="Wolf J."/>
            <person name="Neumann-Schaal M."/>
            <person name="Muesken M."/>
            <person name="Overmann J."/>
        </authorList>
    </citation>
    <scope>NUCLEOTIDE SEQUENCE</scope>
    <source>
        <strain evidence="9">AEG42_29</strain>
    </source>
</reference>
<organism evidence="9">
    <name type="scientific">Paraconexibacter sp. AEG42_29</name>
    <dbReference type="NCBI Taxonomy" id="2997339"/>
    <lineage>
        <taxon>Bacteria</taxon>
        <taxon>Bacillati</taxon>
        <taxon>Actinomycetota</taxon>
        <taxon>Thermoleophilia</taxon>
        <taxon>Solirubrobacterales</taxon>
        <taxon>Paraconexibacteraceae</taxon>
        <taxon>Paraconexibacter</taxon>
    </lineage>
</organism>
<evidence type="ECO:0000313" key="9">
    <source>
        <dbReference type="EMBL" id="XAY06421.1"/>
    </source>
</evidence>
<gene>
    <name evidence="9" type="primary">clpP_2</name>
    <name evidence="7" type="synonym">clpP</name>
    <name evidence="9" type="ORF">DSM112329_03291</name>
</gene>
<dbReference type="InterPro" id="IPR001907">
    <property type="entry name" value="ClpP"/>
</dbReference>
<dbReference type="EMBL" id="CP114014">
    <property type="protein sequence ID" value="XAY06421.1"/>
    <property type="molecule type" value="Genomic_DNA"/>
</dbReference>
<dbReference type="GO" id="GO:0004176">
    <property type="term" value="F:ATP-dependent peptidase activity"/>
    <property type="evidence" value="ECO:0007669"/>
    <property type="project" value="InterPro"/>
</dbReference>
<dbReference type="CDD" id="cd07017">
    <property type="entry name" value="S14_ClpP_2"/>
    <property type="match status" value="1"/>
</dbReference>
<dbReference type="AlphaFoldDB" id="A0AAU7AXQ6"/>
<dbReference type="NCBIfam" id="NF009205">
    <property type="entry name" value="PRK12553.1"/>
    <property type="match status" value="1"/>
</dbReference>
<protein>
    <recommendedName>
        <fullName evidence="7 8">ATP-dependent Clp protease proteolytic subunit</fullName>
        <ecNumber evidence="7">3.4.21.92</ecNumber>
    </recommendedName>
    <alternativeName>
        <fullName evidence="7">Endopeptidase Clp</fullName>
    </alternativeName>
</protein>
<keyword evidence="5 7" id="KW-0720">Serine protease</keyword>
<comment type="subcellular location">
    <subcellularLocation>
        <location evidence="7">Cytoplasm</location>
    </subcellularLocation>
</comment>
<dbReference type="RefSeq" id="WP_354697655.1">
    <property type="nucleotide sequence ID" value="NZ_CP114014.1"/>
</dbReference>
<dbReference type="Pfam" id="PF00574">
    <property type="entry name" value="CLP_protease"/>
    <property type="match status" value="1"/>
</dbReference>
<accession>A0AAU7AXQ6</accession>
<proteinExistence type="inferred from homology"/>
<dbReference type="NCBIfam" id="TIGR00493">
    <property type="entry name" value="clpP"/>
    <property type="match status" value="1"/>
</dbReference>
<dbReference type="Gene3D" id="3.90.226.10">
    <property type="entry name" value="2-enoyl-CoA Hydratase, Chain A, domain 1"/>
    <property type="match status" value="1"/>
</dbReference>
<feature type="active site" evidence="7">
    <location>
        <position position="124"/>
    </location>
</feature>